<name>A0A8B2NVQ4_9HYPH</name>
<sequence>MRGLAALLPAAPLLVASVLVAVVPVAAVAADLDRPIVILPAPAPSAYACILGMPIQYSRAPRTTTIGTLPRGIAVEILDVPYDPIADLWVRLAAPGSSIYYGWVRTSGLRCL</sequence>
<gene>
    <name evidence="1" type="ORF">DLJ53_18720</name>
</gene>
<evidence type="ECO:0008006" key="3">
    <source>
        <dbReference type="Google" id="ProtNLM"/>
    </source>
</evidence>
<dbReference type="EMBL" id="QHHQ01000004">
    <property type="protein sequence ID" value="RAH99796.1"/>
    <property type="molecule type" value="Genomic_DNA"/>
</dbReference>
<protein>
    <recommendedName>
        <fullName evidence="3">SH3 domain-containing protein</fullName>
    </recommendedName>
</protein>
<dbReference type="RefSeq" id="WP_111348078.1">
    <property type="nucleotide sequence ID" value="NZ_QHHQ01000004.1"/>
</dbReference>
<organism evidence="1 2">
    <name type="scientific">Acuticoccus sediminis</name>
    <dbReference type="NCBI Taxonomy" id="2184697"/>
    <lineage>
        <taxon>Bacteria</taxon>
        <taxon>Pseudomonadati</taxon>
        <taxon>Pseudomonadota</taxon>
        <taxon>Alphaproteobacteria</taxon>
        <taxon>Hyphomicrobiales</taxon>
        <taxon>Amorphaceae</taxon>
        <taxon>Acuticoccus</taxon>
    </lineage>
</organism>
<evidence type="ECO:0000313" key="1">
    <source>
        <dbReference type="EMBL" id="RAH99796.1"/>
    </source>
</evidence>
<accession>A0A8B2NVQ4</accession>
<keyword evidence="2" id="KW-1185">Reference proteome</keyword>
<dbReference type="Proteomes" id="UP000249590">
    <property type="component" value="Unassembled WGS sequence"/>
</dbReference>
<reference evidence="1 2" key="1">
    <citation type="submission" date="2018-05" db="EMBL/GenBank/DDBJ databases">
        <title>Acuticoccus sediminis sp. nov., isolated from deep-sea sediment of Indian Ocean.</title>
        <authorList>
            <person name="Liu X."/>
            <person name="Lai Q."/>
            <person name="Du Y."/>
            <person name="Sun F."/>
            <person name="Zhang X."/>
            <person name="Wang S."/>
            <person name="Shao Z."/>
        </authorList>
    </citation>
    <scope>NUCLEOTIDE SEQUENCE [LARGE SCALE GENOMIC DNA]</scope>
    <source>
        <strain evidence="1 2">PTG4-2</strain>
    </source>
</reference>
<comment type="caution">
    <text evidence="1">The sequence shown here is derived from an EMBL/GenBank/DDBJ whole genome shotgun (WGS) entry which is preliminary data.</text>
</comment>
<dbReference type="AlphaFoldDB" id="A0A8B2NVQ4"/>
<proteinExistence type="predicted"/>
<evidence type="ECO:0000313" key="2">
    <source>
        <dbReference type="Proteomes" id="UP000249590"/>
    </source>
</evidence>
<dbReference type="OrthoDB" id="9944448at2"/>